<dbReference type="AlphaFoldDB" id="A0A1G7HUM1"/>
<dbReference type="OrthoDB" id="7581460at2"/>
<sequence length="139" mass="16153">MVDRYRAALRAERDGRIYPEQSRFLSELRIAEPDPDRYVAAALTEEVSAGGIGLEMIERISELMRRLLQRIVQAVEAHFLHYWTRENGAHKWDVTTARLCLGSAELVDLEARAEREADELRAAEPAYRRLLERRRGFDQ</sequence>
<evidence type="ECO:0000313" key="2">
    <source>
        <dbReference type="Proteomes" id="UP000182284"/>
    </source>
</evidence>
<accession>A0A1G7HUM1</accession>
<name>A0A1G7HUM1_9RHOB</name>
<reference evidence="1 2" key="1">
    <citation type="submission" date="2016-10" db="EMBL/GenBank/DDBJ databases">
        <authorList>
            <person name="de Groot N.N."/>
        </authorList>
    </citation>
    <scope>NUCLEOTIDE SEQUENCE [LARGE SCALE GENOMIC DNA]</scope>
    <source>
        <strain evidence="1 2">DSM 27375</strain>
    </source>
</reference>
<protein>
    <submittedName>
        <fullName evidence="1">Uncharacterized protein</fullName>
    </submittedName>
</protein>
<dbReference type="Proteomes" id="UP000182284">
    <property type="component" value="Unassembled WGS sequence"/>
</dbReference>
<dbReference type="RefSeq" id="WP_074641687.1">
    <property type="nucleotide sequence ID" value="NZ_FNBL01000002.1"/>
</dbReference>
<proteinExistence type="predicted"/>
<organism evidence="1 2">
    <name type="scientific">Celeribacter baekdonensis</name>
    <dbReference type="NCBI Taxonomy" id="875171"/>
    <lineage>
        <taxon>Bacteria</taxon>
        <taxon>Pseudomonadati</taxon>
        <taxon>Pseudomonadota</taxon>
        <taxon>Alphaproteobacteria</taxon>
        <taxon>Rhodobacterales</taxon>
        <taxon>Roseobacteraceae</taxon>
        <taxon>Celeribacter</taxon>
    </lineage>
</organism>
<dbReference type="EMBL" id="FNBL01000002">
    <property type="protein sequence ID" value="SDF04033.1"/>
    <property type="molecule type" value="Genomic_DNA"/>
</dbReference>
<gene>
    <name evidence="1" type="ORF">SAMN04488117_10280</name>
</gene>
<evidence type="ECO:0000313" key="1">
    <source>
        <dbReference type="EMBL" id="SDF04033.1"/>
    </source>
</evidence>